<evidence type="ECO:0000313" key="2">
    <source>
        <dbReference type="EMBL" id="MBS2549217.1"/>
    </source>
</evidence>
<evidence type="ECO:0000313" key="3">
    <source>
        <dbReference type="Proteomes" id="UP000730482"/>
    </source>
</evidence>
<dbReference type="Gene3D" id="2.60.120.200">
    <property type="match status" value="1"/>
</dbReference>
<dbReference type="Proteomes" id="UP000730482">
    <property type="component" value="Unassembled WGS sequence"/>
</dbReference>
<proteinExistence type="predicted"/>
<reference evidence="2 3" key="1">
    <citation type="submission" date="2020-02" db="EMBL/GenBank/DDBJ databases">
        <title>Acidophilic actinobacteria isolated from forest soil.</title>
        <authorList>
            <person name="Golinska P."/>
        </authorList>
    </citation>
    <scope>NUCLEOTIDE SEQUENCE [LARGE SCALE GENOMIC DNA]</scope>
    <source>
        <strain evidence="2 3">NL8</strain>
    </source>
</reference>
<keyword evidence="3" id="KW-1185">Reference proteome</keyword>
<dbReference type="InterPro" id="IPR006311">
    <property type="entry name" value="TAT_signal"/>
</dbReference>
<evidence type="ECO:0000256" key="1">
    <source>
        <dbReference type="SAM" id="SignalP"/>
    </source>
</evidence>
<dbReference type="EMBL" id="JAAFYZ010000066">
    <property type="protein sequence ID" value="MBS2549217.1"/>
    <property type="molecule type" value="Genomic_DNA"/>
</dbReference>
<protein>
    <recommendedName>
        <fullName evidence="4">Polysaccharide lyase-like protein</fullName>
    </recommendedName>
</protein>
<keyword evidence="1" id="KW-0732">Signal</keyword>
<sequence length="292" mass="31583">MSQPSDPRRLTRRAVLGSLAAAAVGVPLALSEQASATTRGNLAASGILATPGTPVSPAATPVWHPDPATDGLKAFEGLEFDRGNLFPGRHGDYIIVEGGDHYRFNIWKDDRDTTGGGDRQRTESRGMVADGRPVKMTNGQTWNITYQMFMPDTLHGTSRFTHIFQTKVPSTNAGPFVTLDLTRESAVSETLRARAYANSGSPTIASAPLAPLRNQWITIQWTLTIGQSGSARFLCQDSTGKTVADGTRHGVILPDQGDYIRPKWGIYRSVESAGSDIVDTHLLFRGYQATRA</sequence>
<feature type="chain" id="PRO_5045796135" description="Polysaccharide lyase-like protein" evidence="1">
    <location>
        <begin position="37"/>
        <end position="292"/>
    </location>
</feature>
<dbReference type="PROSITE" id="PS51318">
    <property type="entry name" value="TAT"/>
    <property type="match status" value="1"/>
</dbReference>
<feature type="signal peptide" evidence="1">
    <location>
        <begin position="1"/>
        <end position="36"/>
    </location>
</feature>
<comment type="caution">
    <text evidence="2">The sequence shown here is derived from an EMBL/GenBank/DDBJ whole genome shotgun (WGS) entry which is preliminary data.</text>
</comment>
<evidence type="ECO:0008006" key="4">
    <source>
        <dbReference type="Google" id="ProtNLM"/>
    </source>
</evidence>
<dbReference type="RefSeq" id="WP_212010781.1">
    <property type="nucleotide sequence ID" value="NZ_JAAFYZ010000066.1"/>
</dbReference>
<accession>A0ABS5KT45</accession>
<gene>
    <name evidence="2" type="ORF">KGQ19_20345</name>
</gene>
<organism evidence="2 3">
    <name type="scientific">Catenulispora pinistramenti</name>
    <dbReference type="NCBI Taxonomy" id="2705254"/>
    <lineage>
        <taxon>Bacteria</taxon>
        <taxon>Bacillati</taxon>
        <taxon>Actinomycetota</taxon>
        <taxon>Actinomycetes</taxon>
        <taxon>Catenulisporales</taxon>
        <taxon>Catenulisporaceae</taxon>
        <taxon>Catenulispora</taxon>
    </lineage>
</organism>
<name>A0ABS5KT45_9ACTN</name>